<proteinExistence type="predicted"/>
<dbReference type="EC" id="1.1.1.219" evidence="1"/>
<dbReference type="OrthoDB" id="2735536at2759"/>
<gene>
    <name evidence="1" type="ORF">CDL12_28736</name>
</gene>
<evidence type="ECO:0000313" key="1">
    <source>
        <dbReference type="EMBL" id="PIM98780.1"/>
    </source>
</evidence>
<comment type="caution">
    <text evidence="1">The sequence shown here is derived from an EMBL/GenBank/DDBJ whole genome shotgun (WGS) entry which is preliminary data.</text>
</comment>
<dbReference type="InterPro" id="IPR036291">
    <property type="entry name" value="NAD(P)-bd_dom_sf"/>
</dbReference>
<reference evidence="2" key="1">
    <citation type="journal article" date="2018" name="Gigascience">
        <title>Genome assembly of the Pink Ipe (Handroanthus impetiginosus, Bignoniaceae), a highly valued, ecologically keystone Neotropical timber forest tree.</title>
        <authorList>
            <person name="Silva-Junior O.B."/>
            <person name="Grattapaglia D."/>
            <person name="Novaes E."/>
            <person name="Collevatti R.G."/>
        </authorList>
    </citation>
    <scope>NUCLEOTIDE SEQUENCE [LARGE SCALE GENOMIC DNA]</scope>
    <source>
        <strain evidence="2">cv. UFG-1</strain>
    </source>
</reference>
<sequence length="138" mass="16118">MSLEGCIRGSLDMIRTQRQGFGGGGRRRRRRRRRIMEGNKKGRVCVTGDKGHYQDLKDTSLVHVDDVARIHIHLFEYPEAKGRYICPAVEVKIEDFCQYISTRYPEYQMPTEDLIKYENGLQEIFDGAIKCCKQRDIM</sequence>
<organism evidence="1 2">
    <name type="scientific">Handroanthus impetiginosus</name>
    <dbReference type="NCBI Taxonomy" id="429701"/>
    <lineage>
        <taxon>Eukaryota</taxon>
        <taxon>Viridiplantae</taxon>
        <taxon>Streptophyta</taxon>
        <taxon>Embryophyta</taxon>
        <taxon>Tracheophyta</taxon>
        <taxon>Spermatophyta</taxon>
        <taxon>Magnoliopsida</taxon>
        <taxon>eudicotyledons</taxon>
        <taxon>Gunneridae</taxon>
        <taxon>Pentapetalae</taxon>
        <taxon>asterids</taxon>
        <taxon>lamiids</taxon>
        <taxon>Lamiales</taxon>
        <taxon>Bignoniaceae</taxon>
        <taxon>Crescentiina</taxon>
        <taxon>Tabebuia alliance</taxon>
        <taxon>Handroanthus</taxon>
    </lineage>
</organism>
<dbReference type="Proteomes" id="UP000231279">
    <property type="component" value="Unassembled WGS sequence"/>
</dbReference>
<name>A0A2G9G0H0_9LAMI</name>
<dbReference type="STRING" id="429701.A0A2G9G0H0"/>
<dbReference type="SUPFAM" id="SSF51735">
    <property type="entry name" value="NAD(P)-binding Rossmann-fold domains"/>
    <property type="match status" value="1"/>
</dbReference>
<evidence type="ECO:0000313" key="2">
    <source>
        <dbReference type="Proteomes" id="UP000231279"/>
    </source>
</evidence>
<dbReference type="AlphaFoldDB" id="A0A2G9G0H0"/>
<dbReference type="EMBL" id="NKXS01008096">
    <property type="protein sequence ID" value="PIM98780.1"/>
    <property type="molecule type" value="Genomic_DNA"/>
</dbReference>
<protein>
    <submittedName>
        <fullName evidence="1">Dihydrokaempferol 4-reductase</fullName>
        <ecNumber evidence="1">1.1.1.219</ecNumber>
    </submittedName>
</protein>
<dbReference type="Gene3D" id="3.40.50.720">
    <property type="entry name" value="NAD(P)-binding Rossmann-like Domain"/>
    <property type="match status" value="1"/>
</dbReference>
<keyword evidence="1" id="KW-0560">Oxidoreductase</keyword>
<dbReference type="GO" id="GO:0045552">
    <property type="term" value="F:dihydroflavanol 4-reductase activity"/>
    <property type="evidence" value="ECO:0007669"/>
    <property type="project" value="UniProtKB-EC"/>
</dbReference>
<keyword evidence="2" id="KW-1185">Reference proteome</keyword>
<accession>A0A2G9G0H0</accession>